<organism evidence="3 4">
    <name type="scientific">Phycomyces blakesleeanus (strain ATCC 8743b / DSM 1359 / FGSC 10004 / NBRC 33097 / NRRL 1555)</name>
    <dbReference type="NCBI Taxonomy" id="763407"/>
    <lineage>
        <taxon>Eukaryota</taxon>
        <taxon>Fungi</taxon>
        <taxon>Fungi incertae sedis</taxon>
        <taxon>Mucoromycota</taxon>
        <taxon>Mucoromycotina</taxon>
        <taxon>Mucoromycetes</taxon>
        <taxon>Mucorales</taxon>
        <taxon>Phycomycetaceae</taxon>
        <taxon>Phycomyces</taxon>
    </lineage>
</organism>
<gene>
    <name evidence="3" type="ORF">PHYBLDRAFT_76077</name>
</gene>
<evidence type="ECO:0000259" key="2">
    <source>
        <dbReference type="PROSITE" id="PS50195"/>
    </source>
</evidence>
<proteinExistence type="predicted"/>
<dbReference type="EMBL" id="KV440976">
    <property type="protein sequence ID" value="OAD76333.1"/>
    <property type="molecule type" value="Genomic_DNA"/>
</dbReference>
<evidence type="ECO:0000313" key="4">
    <source>
        <dbReference type="Proteomes" id="UP000077315"/>
    </source>
</evidence>
<feature type="region of interest" description="Disordered" evidence="1">
    <location>
        <begin position="744"/>
        <end position="769"/>
    </location>
</feature>
<protein>
    <recommendedName>
        <fullName evidence="2">PX domain-containing protein</fullName>
    </recommendedName>
</protein>
<evidence type="ECO:0000256" key="1">
    <source>
        <dbReference type="SAM" id="MobiDB-lite"/>
    </source>
</evidence>
<dbReference type="GeneID" id="29004025"/>
<dbReference type="Pfam" id="PF12828">
    <property type="entry name" value="PXB"/>
    <property type="match status" value="1"/>
</dbReference>
<dbReference type="AlphaFoldDB" id="A0A162UME6"/>
<dbReference type="FunCoup" id="A0A162UME6">
    <property type="interactions" value="19"/>
</dbReference>
<dbReference type="VEuPathDB" id="FungiDB:PHYBLDRAFT_76077"/>
<sequence>MYSSTELHYFKRELVDGQLRSEVASLRRHPSMDGLLSKESGTYPFLNFLFQRCIVQFPLLKRTDGNAFWNKTSVFLDELAKLNLNTYSPKHTGASQRRIMAYKLQKMLTITLCAAIKSIQGNEDNLKPSLLEDKEQQETEQEKQLSKDMAHQLNFLENEENYLAWIGASELDIDVITVRQASEKRTLREVIHAEFVVQTTVLDRPDLLVVARRHGQFRQLYDDLKANFPMEDVPYVPSKARDPSYTSHSSSTSDNHLYREKDRILLRGFLRRVASNHKLANSSFVADFLQKDPIKLNADETSDVEKRMRMDKARAEEERRFREQVDQKVNDLNDLLEMLKKQIVQPGGLLQVFEIIKKTETIDKLPEPLLKAFEWGRINFAFVLHTQFVTSDKAIENISNLKRTHGLMPYRTMAKLLKHSNPFTIVKGILDLFLAQPFGGRSLFQRMVASNMNEDAKEAQKDATELEKAISHPDLCKKLKAAVNTPLPDNVVIDESSYVVSTLKILQEPSIEPVLPASILDRLVSQQDKPEVRLEIKQLHSLWVIYAHQHEQELLTNLVFQGATGELVRELFAIFYQPLAQVYKSANIGESIKHLSAFIDDLLQVVDGLNVEDVTNSTQLFVQLVQRHEQHFYAFVHNVHAQDTSNLFDELLAYVDQLFGFLSRGIPGKIDLLETIRKANLSTSEEAALKSEMEALCDYHRRRKEIHLQRTRQKLLESSDEAMLDFLPNHSEMAGVLNDFAEMEYEEDDEEEEEEEEEEGKEGGNKNKVVHEMTLEMPKLTIIPRITPVFLEEVVGLMQSSNVQ</sequence>
<dbReference type="Pfam" id="PF00787">
    <property type="entry name" value="PX"/>
    <property type="match status" value="1"/>
</dbReference>
<dbReference type="Pfam" id="PF12825">
    <property type="entry name" value="DUF3818"/>
    <property type="match status" value="1"/>
</dbReference>
<dbReference type="PANTHER" id="PTHR47185">
    <property type="entry name" value="PX DOMAIN-CONTAINING PROTEIN YPR097W"/>
    <property type="match status" value="1"/>
</dbReference>
<dbReference type="InParanoid" id="A0A162UME6"/>
<dbReference type="Gene3D" id="3.30.1520.10">
    <property type="entry name" value="Phox-like domain"/>
    <property type="match status" value="1"/>
</dbReference>
<dbReference type="InterPro" id="IPR001683">
    <property type="entry name" value="PX_dom"/>
</dbReference>
<dbReference type="InterPro" id="IPR036871">
    <property type="entry name" value="PX_dom_sf"/>
</dbReference>
<keyword evidence="4" id="KW-1185">Reference proteome</keyword>
<dbReference type="SUPFAM" id="SSF64268">
    <property type="entry name" value="PX domain"/>
    <property type="match status" value="1"/>
</dbReference>
<dbReference type="InterPro" id="IPR024555">
    <property type="entry name" value="PX-associated"/>
</dbReference>
<dbReference type="InterPro" id="IPR024554">
    <property type="entry name" value="LEC1-like_C"/>
</dbReference>
<dbReference type="Proteomes" id="UP000077315">
    <property type="component" value="Unassembled WGS sequence"/>
</dbReference>
<evidence type="ECO:0000313" key="3">
    <source>
        <dbReference type="EMBL" id="OAD76333.1"/>
    </source>
</evidence>
<dbReference type="RefSeq" id="XP_018294373.1">
    <property type="nucleotide sequence ID" value="XM_018443119.1"/>
</dbReference>
<reference evidence="4" key="1">
    <citation type="submission" date="2015-06" db="EMBL/GenBank/DDBJ databases">
        <title>Expansion of signal transduction pathways in fungi by whole-genome duplication.</title>
        <authorList>
            <consortium name="DOE Joint Genome Institute"/>
            <person name="Corrochano L.M."/>
            <person name="Kuo A."/>
            <person name="Marcet-Houben M."/>
            <person name="Polaino S."/>
            <person name="Salamov A."/>
            <person name="Villalobos J.M."/>
            <person name="Alvarez M.I."/>
            <person name="Avalos J."/>
            <person name="Benito E.P."/>
            <person name="Benoit I."/>
            <person name="Burger G."/>
            <person name="Camino L.P."/>
            <person name="Canovas D."/>
            <person name="Cerda-Olmedo E."/>
            <person name="Cheng J.-F."/>
            <person name="Dominguez A."/>
            <person name="Elias M."/>
            <person name="Eslava A.P."/>
            <person name="Glaser F."/>
            <person name="Grimwood J."/>
            <person name="Gutierrez G."/>
            <person name="Heitman J."/>
            <person name="Henrissat B."/>
            <person name="Iturriaga E.A."/>
            <person name="Lang B.F."/>
            <person name="Lavin J.L."/>
            <person name="Lee S."/>
            <person name="Li W."/>
            <person name="Lindquist E."/>
            <person name="Lopez-Garcia S."/>
            <person name="Luque E.M."/>
            <person name="Marcos A.T."/>
            <person name="Martin J."/>
            <person name="McCluskey K."/>
            <person name="Medina H.R."/>
            <person name="Miralles-Duran A."/>
            <person name="Miyazaki A."/>
            <person name="Munoz-Torres E."/>
            <person name="Oguiza J.A."/>
            <person name="Ohm R."/>
            <person name="Olmedo M."/>
            <person name="Orejas M."/>
            <person name="Ortiz-Castellanos L."/>
            <person name="Pisabarro A.G."/>
            <person name="Rodriguez-Romero J."/>
            <person name="Ruiz-Herrera J."/>
            <person name="Ruiz-Vazquez R."/>
            <person name="Sanz C."/>
            <person name="Schackwitz W."/>
            <person name="Schmutz J."/>
            <person name="Shahriari M."/>
            <person name="Shelest E."/>
            <person name="Silva-Franco F."/>
            <person name="Soanes D."/>
            <person name="Syed K."/>
            <person name="Tagua V.G."/>
            <person name="Talbot N.J."/>
            <person name="Thon M."/>
            <person name="De vries R.P."/>
            <person name="Wiebenga A."/>
            <person name="Yadav J.S."/>
            <person name="Braun E.L."/>
            <person name="Baker S."/>
            <person name="Garre V."/>
            <person name="Horwitz B."/>
            <person name="Torres-Martinez S."/>
            <person name="Idnurm A."/>
            <person name="Herrera-Estrella A."/>
            <person name="Gabaldon T."/>
            <person name="Grigoriev I.V."/>
        </authorList>
    </citation>
    <scope>NUCLEOTIDE SEQUENCE [LARGE SCALE GENOMIC DNA]</scope>
    <source>
        <strain evidence="4">NRRL 1555(-)</strain>
    </source>
</reference>
<accession>A0A162UME6</accession>
<dbReference type="OrthoDB" id="2117459at2759"/>
<dbReference type="STRING" id="763407.A0A162UME6"/>
<feature type="domain" description="PX" evidence="2">
    <location>
        <begin position="173"/>
        <end position="296"/>
    </location>
</feature>
<feature type="compositionally biased region" description="Acidic residues" evidence="1">
    <location>
        <begin position="744"/>
        <end position="760"/>
    </location>
</feature>
<dbReference type="PROSITE" id="PS50195">
    <property type="entry name" value="PX"/>
    <property type="match status" value="1"/>
</dbReference>
<dbReference type="GO" id="GO:0035091">
    <property type="term" value="F:phosphatidylinositol binding"/>
    <property type="evidence" value="ECO:0007669"/>
    <property type="project" value="InterPro"/>
</dbReference>
<dbReference type="InterPro" id="IPR047168">
    <property type="entry name" value="LEC1-like"/>
</dbReference>
<name>A0A162UME6_PHYB8</name>
<dbReference type="PANTHER" id="PTHR47185:SF1">
    <property type="entry name" value="PX DOMAIN-CONTAINING PROTEIN YPR097W"/>
    <property type="match status" value="1"/>
</dbReference>